<dbReference type="Proteomes" id="UP000355283">
    <property type="component" value="Unassembled WGS sequence"/>
</dbReference>
<evidence type="ECO:0000313" key="6">
    <source>
        <dbReference type="EMBL" id="TFJ83301.1"/>
    </source>
</evidence>
<dbReference type="SUPFAM" id="SSF54928">
    <property type="entry name" value="RNA-binding domain, RBD"/>
    <property type="match status" value="2"/>
</dbReference>
<keyword evidence="2 3" id="KW-0694">RNA-binding</keyword>
<evidence type="ECO:0000256" key="2">
    <source>
        <dbReference type="ARBA" id="ARBA00022884"/>
    </source>
</evidence>
<feature type="region of interest" description="Disordered" evidence="4">
    <location>
        <begin position="222"/>
        <end position="327"/>
    </location>
</feature>
<keyword evidence="1" id="KW-0677">Repeat</keyword>
<feature type="region of interest" description="Disordered" evidence="4">
    <location>
        <begin position="409"/>
        <end position="441"/>
    </location>
</feature>
<dbReference type="PROSITE" id="PS50102">
    <property type="entry name" value="RRM"/>
    <property type="match status" value="2"/>
</dbReference>
<dbReference type="PANTHER" id="PTHR48032">
    <property type="entry name" value="RNA-BINDING PROTEIN MUSASHI HOMOLOG RBP6"/>
    <property type="match status" value="1"/>
</dbReference>
<dbReference type="AlphaFoldDB" id="A0A4D9CVH7"/>
<dbReference type="FunFam" id="3.30.70.330:FF:000040">
    <property type="entry name" value="Heterogeneous nuclear ribonucleoprotein A2/B1"/>
    <property type="match status" value="1"/>
</dbReference>
<protein>
    <recommendedName>
        <fullName evidence="5">RRM domain-containing protein</fullName>
    </recommendedName>
</protein>
<organism evidence="6 7">
    <name type="scientific">Nannochloropsis salina CCMP1776</name>
    <dbReference type="NCBI Taxonomy" id="1027361"/>
    <lineage>
        <taxon>Eukaryota</taxon>
        <taxon>Sar</taxon>
        <taxon>Stramenopiles</taxon>
        <taxon>Ochrophyta</taxon>
        <taxon>Eustigmatophyceae</taxon>
        <taxon>Eustigmatales</taxon>
        <taxon>Monodopsidaceae</taxon>
        <taxon>Microchloropsis</taxon>
        <taxon>Microchloropsis salina</taxon>
    </lineage>
</organism>
<keyword evidence="7" id="KW-1185">Reference proteome</keyword>
<feature type="domain" description="RRM" evidence="5">
    <location>
        <begin position="149"/>
        <end position="226"/>
    </location>
</feature>
<dbReference type="GO" id="GO:0006417">
    <property type="term" value="P:regulation of translation"/>
    <property type="evidence" value="ECO:0007669"/>
    <property type="project" value="TreeGrafter"/>
</dbReference>
<dbReference type="PANTHER" id="PTHR48032:SF6">
    <property type="entry name" value="RNA-BINDING (RRM_RBD_RNP MOTIFS) FAMILY PROTEIN"/>
    <property type="match status" value="1"/>
</dbReference>
<gene>
    <name evidence="6" type="ORF">NSK_005365</name>
</gene>
<evidence type="ECO:0000313" key="7">
    <source>
        <dbReference type="Proteomes" id="UP000355283"/>
    </source>
</evidence>
<evidence type="ECO:0000256" key="3">
    <source>
        <dbReference type="PROSITE-ProRule" id="PRU00176"/>
    </source>
</evidence>
<dbReference type="EMBL" id="SDOX01000047">
    <property type="protein sequence ID" value="TFJ83301.1"/>
    <property type="molecule type" value="Genomic_DNA"/>
</dbReference>
<feature type="compositionally biased region" description="Low complexity" evidence="4">
    <location>
        <begin position="279"/>
        <end position="326"/>
    </location>
</feature>
<feature type="compositionally biased region" description="Gly residues" evidence="4">
    <location>
        <begin position="431"/>
        <end position="441"/>
    </location>
</feature>
<dbReference type="InterPro" id="IPR012677">
    <property type="entry name" value="Nucleotide-bd_a/b_plait_sf"/>
</dbReference>
<evidence type="ECO:0000256" key="1">
    <source>
        <dbReference type="ARBA" id="ARBA00022737"/>
    </source>
</evidence>
<evidence type="ECO:0000259" key="5">
    <source>
        <dbReference type="PROSITE" id="PS50102"/>
    </source>
</evidence>
<dbReference type="SMART" id="SM00360">
    <property type="entry name" value="RRM"/>
    <property type="match status" value="2"/>
</dbReference>
<feature type="compositionally biased region" description="Basic and acidic residues" evidence="4">
    <location>
        <begin position="230"/>
        <end position="241"/>
    </location>
</feature>
<feature type="compositionally biased region" description="Gly residues" evidence="4">
    <location>
        <begin position="259"/>
        <end position="278"/>
    </location>
</feature>
<name>A0A4D9CVH7_9STRA</name>
<dbReference type="GO" id="GO:0003729">
    <property type="term" value="F:mRNA binding"/>
    <property type="evidence" value="ECO:0007669"/>
    <property type="project" value="TreeGrafter"/>
</dbReference>
<reference evidence="6 7" key="1">
    <citation type="submission" date="2019-01" db="EMBL/GenBank/DDBJ databases">
        <title>Nuclear Genome Assembly of the Microalgal Biofuel strain Nannochloropsis salina CCMP1776.</title>
        <authorList>
            <person name="Hovde B."/>
        </authorList>
    </citation>
    <scope>NUCLEOTIDE SEQUENCE [LARGE SCALE GENOMIC DNA]</scope>
    <source>
        <strain evidence="6 7">CCMP1776</strain>
    </source>
</reference>
<proteinExistence type="predicted"/>
<feature type="region of interest" description="Disordered" evidence="4">
    <location>
        <begin position="1"/>
        <end position="24"/>
    </location>
</feature>
<dbReference type="Pfam" id="PF00076">
    <property type="entry name" value="RRM_1"/>
    <property type="match status" value="2"/>
</dbReference>
<dbReference type="OrthoDB" id="1875751at2759"/>
<comment type="caution">
    <text evidence="6">The sequence shown here is derived from an EMBL/GenBank/DDBJ whole genome shotgun (WGS) entry which is preliminary data.</text>
</comment>
<evidence type="ECO:0000256" key="4">
    <source>
        <dbReference type="SAM" id="MobiDB-lite"/>
    </source>
</evidence>
<dbReference type="Gene3D" id="3.30.70.330">
    <property type="match status" value="2"/>
</dbReference>
<feature type="compositionally biased region" description="Pro residues" evidence="4">
    <location>
        <begin position="71"/>
        <end position="91"/>
    </location>
</feature>
<feature type="domain" description="RRM" evidence="5">
    <location>
        <begin position="330"/>
        <end position="407"/>
    </location>
</feature>
<feature type="region of interest" description="Disordered" evidence="4">
    <location>
        <begin position="71"/>
        <end position="93"/>
    </location>
</feature>
<dbReference type="CDD" id="cd12325">
    <property type="entry name" value="RRM1_hnRNPA_hnRNPD_like"/>
    <property type="match status" value="1"/>
</dbReference>
<accession>A0A4D9CVH7</accession>
<sequence>MALFPTCLPLDPPAPGGSGKEDHRTSIVAQGHPLCIRGEFQPLLARLVALALTVVPSPACIWEHPGPSPLLRPPLRPPPGPAPPLPGPPAEHTPDFSYQHLYQQHKLQLPAHEGFVGPTLSSGSGTLGGGKEVMRQEGVHMSSRKKAANKIFVGGLHWETTDDKLRKHFMLFGEVIDAVVMKDPISRRSRGFGFITFAEAGAVDRVLAQDNHILDSRRVEAKRAVPRSETLMKEGGREGGREGGQPPTPPMRPLMFAGRSGGEGGGYSHANALGGGGAANDYSSSLPPSYPLPSSYPSQPSTTPSVPPSSSSSSSYASHGPHSASGPGTHKIFVGGLHYDTKDSDFRHYFSLFGRVLSAEVMFNRETHKSRGFGFVVFEDDSSVESCLSLPQHLIDGKLVEVKRAIPRNQVGSPSLPPSLPSSFSGPMGATSGGGAGEEGA</sequence>
<dbReference type="InterPro" id="IPR000504">
    <property type="entry name" value="RRM_dom"/>
</dbReference>
<dbReference type="InterPro" id="IPR035979">
    <property type="entry name" value="RBD_domain_sf"/>
</dbReference>